<feature type="compositionally biased region" description="Low complexity" evidence="1">
    <location>
        <begin position="500"/>
        <end position="520"/>
    </location>
</feature>
<keyword evidence="3" id="KW-1185">Reference proteome</keyword>
<evidence type="ECO:0000313" key="3">
    <source>
        <dbReference type="Proteomes" id="UP001165080"/>
    </source>
</evidence>
<sequence>MAEPVARPIRKIKLKFGKQLLATHVVRVPGLGSSASHDSKDAKPGSALHLARLRQASLQGYVPPSASADAIVARLRDGEGFAPGAELPPWDFTAPPVVICQERPAKRLRQQQCPEERVCSVADTGAAAPRREGLGLGPGRAEPVLAHEDKGLPVKVNPTPERIEAAVGGGESNSDQATNSQAYLPLSPDDAGDATVRATVAAGGPVQPRASSAGHSSLATTAQLDAVPAQRPRANPSAKSTAAASLPLSAASALPREARASGGPPRPASARAAGSCSPLPAPTARGDIPSTSGRQQPSAGVAANAVQAPSGVSIETQTSQRDFPVLPLSFLELPRLCGTALSFQSIGPFDLQLEREQRIVLTEGSVEAHVEEAKRVKRQGDVLMTNNSKQWSIKALSKYIIAALMFMEAADAMLARDQRRDQRHNLSWAANMYRQTADLLVFTVTSADTLKGNGIGKEALRLLAERLCAICLLRQTSLMAGNIKACADKAQAALREHQRQQSAHGAGAGAAAGASGSGQQPSPEDSSTSSLHAGQVSNGPGSLSGGAAPGGAGSAHGSGGGVSQPLAGFGHEQVSELLSYARTTYRFSEFMKRSSKSFEAFLERPDVRQDQQAKLVCMHLAAVCMDVGMTPGTRVIHHAREAVRTMCEDLAR</sequence>
<proteinExistence type="predicted"/>
<feature type="region of interest" description="Disordered" evidence="1">
    <location>
        <begin position="164"/>
        <end position="191"/>
    </location>
</feature>
<feature type="compositionally biased region" description="Polar residues" evidence="1">
    <location>
        <begin position="521"/>
        <end position="538"/>
    </location>
</feature>
<dbReference type="Proteomes" id="UP001165080">
    <property type="component" value="Unassembled WGS sequence"/>
</dbReference>
<feature type="compositionally biased region" description="Polar residues" evidence="1">
    <location>
        <begin position="289"/>
        <end position="298"/>
    </location>
</feature>
<gene>
    <name evidence="2" type="primary">PLEST000415</name>
    <name evidence="2" type="ORF">PLESTB_000339300</name>
</gene>
<dbReference type="AlphaFoldDB" id="A0A9W6BDH1"/>
<name>A0A9W6BDH1_9CHLO</name>
<accession>A0A9W6BDH1</accession>
<evidence type="ECO:0000256" key="1">
    <source>
        <dbReference type="SAM" id="MobiDB-lite"/>
    </source>
</evidence>
<protein>
    <submittedName>
        <fullName evidence="2">Uncharacterized protein</fullName>
    </submittedName>
</protein>
<evidence type="ECO:0000313" key="2">
    <source>
        <dbReference type="EMBL" id="GLC50074.1"/>
    </source>
</evidence>
<feature type="compositionally biased region" description="Polar residues" evidence="1">
    <location>
        <begin position="172"/>
        <end position="182"/>
    </location>
</feature>
<dbReference type="EMBL" id="BRXU01000003">
    <property type="protein sequence ID" value="GLC50074.1"/>
    <property type="molecule type" value="Genomic_DNA"/>
</dbReference>
<reference evidence="2 3" key="1">
    <citation type="journal article" date="2023" name="Commun. Biol.">
        <title>Reorganization of the ancestral sex-determining regions during the evolution of trioecy in Pleodorina starrii.</title>
        <authorList>
            <person name="Takahashi K."/>
            <person name="Suzuki S."/>
            <person name="Kawai-Toyooka H."/>
            <person name="Yamamoto K."/>
            <person name="Hamaji T."/>
            <person name="Ootsuki R."/>
            <person name="Yamaguchi H."/>
            <person name="Kawachi M."/>
            <person name="Higashiyama T."/>
            <person name="Nozaki H."/>
        </authorList>
    </citation>
    <scope>NUCLEOTIDE SEQUENCE [LARGE SCALE GENOMIC DNA]</scope>
    <source>
        <strain evidence="2 3">NIES-4479</strain>
    </source>
</reference>
<feature type="compositionally biased region" description="Gly residues" evidence="1">
    <location>
        <begin position="542"/>
        <end position="562"/>
    </location>
</feature>
<feature type="region of interest" description="Disordered" evidence="1">
    <location>
        <begin position="226"/>
        <end position="304"/>
    </location>
</feature>
<feature type="compositionally biased region" description="Low complexity" evidence="1">
    <location>
        <begin position="236"/>
        <end position="275"/>
    </location>
</feature>
<comment type="caution">
    <text evidence="2">The sequence shown here is derived from an EMBL/GenBank/DDBJ whole genome shotgun (WGS) entry which is preliminary data.</text>
</comment>
<feature type="region of interest" description="Disordered" evidence="1">
    <location>
        <begin position="497"/>
        <end position="566"/>
    </location>
</feature>
<organism evidence="2 3">
    <name type="scientific">Pleodorina starrii</name>
    <dbReference type="NCBI Taxonomy" id="330485"/>
    <lineage>
        <taxon>Eukaryota</taxon>
        <taxon>Viridiplantae</taxon>
        <taxon>Chlorophyta</taxon>
        <taxon>core chlorophytes</taxon>
        <taxon>Chlorophyceae</taxon>
        <taxon>CS clade</taxon>
        <taxon>Chlamydomonadales</taxon>
        <taxon>Volvocaceae</taxon>
        <taxon>Pleodorina</taxon>
    </lineage>
</organism>